<organism evidence="2 3">
    <name type="scientific">Acanthamoeba castellanii (strain ATCC 30010 / Neff)</name>
    <dbReference type="NCBI Taxonomy" id="1257118"/>
    <lineage>
        <taxon>Eukaryota</taxon>
        <taxon>Amoebozoa</taxon>
        <taxon>Discosea</taxon>
        <taxon>Longamoebia</taxon>
        <taxon>Centramoebida</taxon>
        <taxon>Acanthamoebidae</taxon>
        <taxon>Acanthamoeba</taxon>
    </lineage>
</organism>
<name>L8HE27_ACACF</name>
<evidence type="ECO:0000313" key="2">
    <source>
        <dbReference type="EMBL" id="ELR22616.1"/>
    </source>
</evidence>
<dbReference type="KEGG" id="acan:ACA1_034610"/>
<dbReference type="EMBL" id="KB007879">
    <property type="protein sequence ID" value="ELR22616.1"/>
    <property type="molecule type" value="Genomic_DNA"/>
</dbReference>
<evidence type="ECO:0008006" key="4">
    <source>
        <dbReference type="Google" id="ProtNLM"/>
    </source>
</evidence>
<proteinExistence type="predicted"/>
<dbReference type="AlphaFoldDB" id="L8HE27"/>
<sequence>MRSVLALFALLALAAVAQASLIPSSPVLTSKALQRPAADPEWCPTCVSFMDQSIDQLLNIIANGGVLGGCNTLCGYLNQQLEEVVCNLLCDYVGIQAFIKLVDTIDPDSIYICEELTVCPISRNASASFKQLSVSPSRGSQGTTFVVEALFQVNNTIGTGELDVVGGTLLVNVKPGVYGAKFEVQTQPSEQEPFSPGQYIVQAAVCEGTCGSSHPYTKTLTKAQTSFYITQ</sequence>
<evidence type="ECO:0000313" key="3">
    <source>
        <dbReference type="Proteomes" id="UP000011083"/>
    </source>
</evidence>
<dbReference type="RefSeq" id="XP_004349741.1">
    <property type="nucleotide sequence ID" value="XM_004349691.1"/>
</dbReference>
<dbReference type="GeneID" id="14923550"/>
<keyword evidence="1" id="KW-0732">Signal</keyword>
<reference evidence="2 3" key="1">
    <citation type="journal article" date="2013" name="Genome Biol.">
        <title>Genome of Acanthamoeba castellanii highlights extensive lateral gene transfer and early evolution of tyrosine kinase signaling.</title>
        <authorList>
            <person name="Clarke M."/>
            <person name="Lohan A.J."/>
            <person name="Liu B."/>
            <person name="Lagkouvardos I."/>
            <person name="Roy S."/>
            <person name="Zafar N."/>
            <person name="Bertelli C."/>
            <person name="Schilde C."/>
            <person name="Kianianmomeni A."/>
            <person name="Burglin T.R."/>
            <person name="Frech C."/>
            <person name="Turcotte B."/>
            <person name="Kopec K.O."/>
            <person name="Synnott J.M."/>
            <person name="Choo C."/>
            <person name="Paponov I."/>
            <person name="Finkler A."/>
            <person name="Soon Heng Tan C."/>
            <person name="Hutchins A.P."/>
            <person name="Weinmeier T."/>
            <person name="Rattei T."/>
            <person name="Chu J.S."/>
            <person name="Gimenez G."/>
            <person name="Irimia M."/>
            <person name="Rigden D.J."/>
            <person name="Fitzpatrick D.A."/>
            <person name="Lorenzo-Morales J."/>
            <person name="Bateman A."/>
            <person name="Chiu C.H."/>
            <person name="Tang P."/>
            <person name="Hegemann P."/>
            <person name="Fromm H."/>
            <person name="Raoult D."/>
            <person name="Greub G."/>
            <person name="Miranda-Saavedra D."/>
            <person name="Chen N."/>
            <person name="Nash P."/>
            <person name="Ginger M.L."/>
            <person name="Horn M."/>
            <person name="Schaap P."/>
            <person name="Caler L."/>
            <person name="Loftus B."/>
        </authorList>
    </citation>
    <scope>NUCLEOTIDE SEQUENCE [LARGE SCALE GENOMIC DNA]</scope>
    <source>
        <strain evidence="2 3">Neff</strain>
    </source>
</reference>
<gene>
    <name evidence="2" type="ORF">ACA1_034610</name>
</gene>
<accession>L8HE27</accession>
<dbReference type="Proteomes" id="UP000011083">
    <property type="component" value="Unassembled WGS sequence"/>
</dbReference>
<dbReference type="OrthoDB" id="17754at2759"/>
<evidence type="ECO:0000256" key="1">
    <source>
        <dbReference type="SAM" id="SignalP"/>
    </source>
</evidence>
<dbReference type="VEuPathDB" id="AmoebaDB:ACA1_034610"/>
<feature type="signal peptide" evidence="1">
    <location>
        <begin position="1"/>
        <end position="19"/>
    </location>
</feature>
<protein>
    <recommendedName>
        <fullName evidence="4">Countin family protein</fullName>
    </recommendedName>
</protein>
<feature type="chain" id="PRO_5003990376" description="Countin family protein" evidence="1">
    <location>
        <begin position="20"/>
        <end position="231"/>
    </location>
</feature>
<keyword evidence="3" id="KW-1185">Reference proteome</keyword>
<dbReference type="OMA" id="QGPCEQW"/>